<protein>
    <submittedName>
        <fullName evidence="9">PepSY-like domain-containing protein</fullName>
    </submittedName>
    <submittedName>
        <fullName evidence="3">Protein of uncharacterized function (DUF2874)</fullName>
    </submittedName>
</protein>
<feature type="signal peptide" evidence="1">
    <location>
        <begin position="1"/>
        <end position="21"/>
    </location>
</feature>
<dbReference type="Proteomes" id="UP000491168">
    <property type="component" value="Unassembled WGS sequence"/>
</dbReference>
<sequence>MMKRKIFTFLLVLGVAWSLHSCDNNDDESIAVPVELQSTFSAKYPNATNVEWENKYGYYVADFYDGHEASAWFTQEGKWVLTSWEVHFNTLPDPVKNTIHATYPGRVDDDDTEYVEEATGATYYLIDIENSEIDVKIRADGQILD</sequence>
<reference evidence="12 13" key="1">
    <citation type="submission" date="2015-09" db="EMBL/GenBank/DDBJ databases">
        <authorList>
            <consortium name="Pathogen Informatics"/>
        </authorList>
    </citation>
    <scope>NUCLEOTIDE SEQUENCE [LARGE SCALE GENOMIC DNA]</scope>
    <source>
        <strain evidence="3 12">2789STDY5834880</strain>
        <strain evidence="4 13">2789STDY5834946</strain>
    </source>
</reference>
<dbReference type="EMBL" id="VVYJ01000005">
    <property type="protein sequence ID" value="KAA5477148.1"/>
    <property type="molecule type" value="Genomic_DNA"/>
</dbReference>
<evidence type="ECO:0000259" key="2">
    <source>
        <dbReference type="Pfam" id="PF11396"/>
    </source>
</evidence>
<gene>
    <name evidence="10" type="ORF">DWY26_14025</name>
    <name evidence="11" type="ORF">DXA49_00815</name>
    <name evidence="3" type="ORF">ERS852494_01823</name>
    <name evidence="4" type="ORF">ERS852558_02158</name>
    <name evidence="8" type="ORF">F2Y31_17140</name>
    <name evidence="7" type="ORF">F2Y35_07080</name>
    <name evidence="5" type="ORF">F2Y36_18755</name>
    <name evidence="6" type="ORF">F2Y39_10265</name>
    <name evidence="9" type="ORF">Q4469_05480</name>
</gene>
<evidence type="ECO:0000313" key="16">
    <source>
        <dbReference type="Proteomes" id="UP000368418"/>
    </source>
</evidence>
<dbReference type="Proteomes" id="UP000427825">
    <property type="component" value="Unassembled WGS sequence"/>
</dbReference>
<evidence type="ECO:0000313" key="9">
    <source>
        <dbReference type="EMBL" id="MDO6357142.1"/>
    </source>
</evidence>
<dbReference type="AlphaFoldDB" id="A0A174LM91"/>
<evidence type="ECO:0000313" key="11">
    <source>
        <dbReference type="EMBL" id="RGY30095.1"/>
    </source>
</evidence>
<evidence type="ECO:0000313" key="13">
    <source>
        <dbReference type="Proteomes" id="UP000095725"/>
    </source>
</evidence>
<dbReference type="Proteomes" id="UP000475905">
    <property type="component" value="Unassembled WGS sequence"/>
</dbReference>
<keyword evidence="1" id="KW-0732">Signal</keyword>
<evidence type="ECO:0000313" key="4">
    <source>
        <dbReference type="EMBL" id="CUQ20495.1"/>
    </source>
</evidence>
<organism evidence="3 12">
    <name type="scientific">Bacteroides caccae</name>
    <dbReference type="NCBI Taxonomy" id="47678"/>
    <lineage>
        <taxon>Bacteria</taxon>
        <taxon>Pseudomonadati</taxon>
        <taxon>Bacteroidota</taxon>
        <taxon>Bacteroidia</taxon>
        <taxon>Bacteroidales</taxon>
        <taxon>Bacteroidaceae</taxon>
        <taxon>Bacteroides</taxon>
    </lineage>
</organism>
<dbReference type="Gene3D" id="3.10.450.360">
    <property type="match status" value="1"/>
</dbReference>
<dbReference type="Proteomes" id="UP000095725">
    <property type="component" value="Unassembled WGS sequence"/>
</dbReference>
<evidence type="ECO:0000256" key="1">
    <source>
        <dbReference type="SAM" id="SignalP"/>
    </source>
</evidence>
<dbReference type="RefSeq" id="WP_005675789.1">
    <property type="nucleotide sequence ID" value="NZ_CABMOQ010000007.1"/>
</dbReference>
<feature type="chain" id="PRO_5015052304" evidence="1">
    <location>
        <begin position="22"/>
        <end position="145"/>
    </location>
</feature>
<dbReference type="EMBL" id="CZAI01000003">
    <property type="protein sequence ID" value="CUP23158.1"/>
    <property type="molecule type" value="Genomic_DNA"/>
</dbReference>
<dbReference type="EMBL" id="QRUO01000013">
    <property type="protein sequence ID" value="RGR69422.1"/>
    <property type="molecule type" value="Genomic_DNA"/>
</dbReference>
<reference evidence="14 15" key="2">
    <citation type="submission" date="2018-08" db="EMBL/GenBank/DDBJ databases">
        <title>A genome reference for cultivated species of the human gut microbiota.</title>
        <authorList>
            <person name="Zou Y."/>
            <person name="Xue W."/>
            <person name="Luo G."/>
        </authorList>
    </citation>
    <scope>NUCLEOTIDE SEQUENCE [LARGE SCALE GENOMIC DNA]</scope>
    <source>
        <strain evidence="10 14">AF24-29LB</strain>
        <strain evidence="11 15">OF02-6LB</strain>
    </source>
</reference>
<evidence type="ECO:0000313" key="17">
    <source>
        <dbReference type="Proteomes" id="UP000427825"/>
    </source>
</evidence>
<evidence type="ECO:0000313" key="5">
    <source>
        <dbReference type="EMBL" id="KAA5460074.1"/>
    </source>
</evidence>
<reference evidence="16 17" key="3">
    <citation type="journal article" date="2019" name="Nat. Med.">
        <title>A library of human gut bacterial isolates paired with longitudinal multiomics data enables mechanistic microbiome research.</title>
        <authorList>
            <person name="Poyet M."/>
            <person name="Groussin M."/>
            <person name="Gibbons S.M."/>
            <person name="Avila-Pacheco J."/>
            <person name="Jiang X."/>
            <person name="Kearney S.M."/>
            <person name="Perrotta A.R."/>
            <person name="Berdy B."/>
            <person name="Zhao S."/>
            <person name="Lieberman T.D."/>
            <person name="Swanson P.K."/>
            <person name="Smith M."/>
            <person name="Roesemann S."/>
            <person name="Alexander J.E."/>
            <person name="Rich S.A."/>
            <person name="Livny J."/>
            <person name="Vlamakis H."/>
            <person name="Clish C."/>
            <person name="Bullock K."/>
            <person name="Deik A."/>
            <person name="Scott J."/>
            <person name="Pierce K.A."/>
            <person name="Xavier R.J."/>
            <person name="Alm E.J."/>
        </authorList>
    </citation>
    <scope>NUCLEOTIDE SEQUENCE [LARGE SCALE GENOMIC DNA]</scope>
    <source>
        <strain evidence="8 16">BIOML-A19</strain>
        <strain evidence="7 19">BIOML-A21</strain>
        <strain evidence="6 17">BIOML-A25</strain>
        <strain evidence="5 18">BIOML-A31</strain>
    </source>
</reference>
<dbReference type="Proteomes" id="UP000284431">
    <property type="component" value="Unassembled WGS sequence"/>
</dbReference>
<dbReference type="InterPro" id="IPR021533">
    <property type="entry name" value="PepSY-like"/>
</dbReference>
<dbReference type="EMBL" id="VVYF01000006">
    <property type="protein sequence ID" value="KAA5493457.1"/>
    <property type="molecule type" value="Genomic_DNA"/>
</dbReference>
<dbReference type="STRING" id="47678.ERS852494_01823"/>
<dbReference type="EMBL" id="CZBL01000008">
    <property type="protein sequence ID" value="CUQ20495.1"/>
    <property type="molecule type" value="Genomic_DNA"/>
</dbReference>
<dbReference type="SUPFAM" id="SSF160574">
    <property type="entry name" value="BT0923-like"/>
    <property type="match status" value="1"/>
</dbReference>
<evidence type="ECO:0000313" key="10">
    <source>
        <dbReference type="EMBL" id="RGR69422.1"/>
    </source>
</evidence>
<dbReference type="EMBL" id="JAUONL010000003">
    <property type="protein sequence ID" value="MDO6357142.1"/>
    <property type="molecule type" value="Genomic_DNA"/>
</dbReference>
<evidence type="ECO:0000313" key="19">
    <source>
        <dbReference type="Proteomes" id="UP000491168"/>
    </source>
</evidence>
<dbReference type="Pfam" id="PF11396">
    <property type="entry name" value="PepSY_like"/>
    <property type="match status" value="1"/>
</dbReference>
<evidence type="ECO:0000313" key="6">
    <source>
        <dbReference type="EMBL" id="KAA5477148.1"/>
    </source>
</evidence>
<reference evidence="9" key="4">
    <citation type="submission" date="2023-07" db="EMBL/GenBank/DDBJ databases">
        <title>Whole Genome Sequencing of Colonoscopy isolates.</title>
        <authorList>
            <person name="Surve S.V."/>
            <person name="Valls R.A."/>
            <person name="Barrak K.E."/>
            <person name="Gardner T.B."/>
            <person name="O'Toole G.A."/>
        </authorList>
    </citation>
    <scope>NUCLEOTIDE SEQUENCE</scope>
    <source>
        <strain evidence="9">GP0119</strain>
    </source>
</reference>
<evidence type="ECO:0000313" key="15">
    <source>
        <dbReference type="Proteomes" id="UP000284431"/>
    </source>
</evidence>
<dbReference type="EMBL" id="QSCS01000001">
    <property type="protein sequence ID" value="RGY30095.1"/>
    <property type="molecule type" value="Genomic_DNA"/>
</dbReference>
<dbReference type="KEGG" id="bcac:CGC64_13880"/>
<feature type="domain" description="Putative beta-lactamase-inhibitor-like PepSY-like" evidence="2">
    <location>
        <begin position="58"/>
        <end position="144"/>
    </location>
</feature>
<evidence type="ECO:0000313" key="3">
    <source>
        <dbReference type="EMBL" id="CUP23158.1"/>
    </source>
</evidence>
<dbReference type="Proteomes" id="UP001170023">
    <property type="component" value="Unassembled WGS sequence"/>
</dbReference>
<dbReference type="GeneID" id="75114748"/>
<accession>A0A174LM91</accession>
<dbReference type="Proteomes" id="UP000368418">
    <property type="component" value="Unassembled WGS sequence"/>
</dbReference>
<proteinExistence type="predicted"/>
<name>A0A174LM91_9BACE</name>
<dbReference type="EMBL" id="VVYD01000018">
    <property type="protein sequence ID" value="KAA5496638.1"/>
    <property type="molecule type" value="Genomic_DNA"/>
</dbReference>
<dbReference type="EMBL" id="VVYP01000028">
    <property type="protein sequence ID" value="KAA5460074.1"/>
    <property type="molecule type" value="Genomic_DNA"/>
</dbReference>
<evidence type="ECO:0000313" key="7">
    <source>
        <dbReference type="EMBL" id="KAA5493457.1"/>
    </source>
</evidence>
<dbReference type="Proteomes" id="UP000284205">
    <property type="component" value="Unassembled WGS sequence"/>
</dbReference>
<evidence type="ECO:0000313" key="14">
    <source>
        <dbReference type="Proteomes" id="UP000284205"/>
    </source>
</evidence>
<evidence type="ECO:0000313" key="18">
    <source>
        <dbReference type="Proteomes" id="UP000475905"/>
    </source>
</evidence>
<dbReference type="Proteomes" id="UP000095657">
    <property type="component" value="Unassembled WGS sequence"/>
</dbReference>
<evidence type="ECO:0000313" key="8">
    <source>
        <dbReference type="EMBL" id="KAA5496638.1"/>
    </source>
</evidence>
<evidence type="ECO:0000313" key="12">
    <source>
        <dbReference type="Proteomes" id="UP000095657"/>
    </source>
</evidence>